<keyword evidence="3" id="KW-1185">Reference proteome</keyword>
<feature type="region of interest" description="Disordered" evidence="1">
    <location>
        <begin position="1"/>
        <end position="74"/>
    </location>
</feature>
<sequence length="74" mass="7840">MSDAGNRPDQADGVDVPPDDELAPEIRSLPDDRPDPEEYEPDDPDTEAIADGGTDMKSPDPGVSHPEADDGVEP</sequence>
<dbReference type="EMBL" id="JACCFP010000001">
    <property type="protein sequence ID" value="NYI99862.1"/>
    <property type="molecule type" value="Genomic_DNA"/>
</dbReference>
<dbReference type="RefSeq" id="WP_179666472.1">
    <property type="nucleotide sequence ID" value="NZ_JACCFP010000001.1"/>
</dbReference>
<dbReference type="AlphaFoldDB" id="A0A853C0H9"/>
<comment type="caution">
    <text evidence="2">The sequence shown here is derived from an EMBL/GenBank/DDBJ whole genome shotgun (WGS) entry which is preliminary data.</text>
</comment>
<feature type="compositionally biased region" description="Acidic residues" evidence="1">
    <location>
        <begin position="34"/>
        <end position="48"/>
    </location>
</feature>
<name>A0A853C0H9_9ACTN</name>
<evidence type="ECO:0000313" key="2">
    <source>
        <dbReference type="EMBL" id="NYI99862.1"/>
    </source>
</evidence>
<accession>A0A853C0H9</accession>
<gene>
    <name evidence="2" type="ORF">HNR19_000561</name>
</gene>
<reference evidence="2 3" key="1">
    <citation type="submission" date="2020-07" db="EMBL/GenBank/DDBJ databases">
        <title>Sequencing the genomes of 1000 actinobacteria strains.</title>
        <authorList>
            <person name="Klenk H.-P."/>
        </authorList>
    </citation>
    <scope>NUCLEOTIDE SEQUENCE [LARGE SCALE GENOMIC DNA]</scope>
    <source>
        <strain evidence="2 3">DSM 103833</strain>
    </source>
</reference>
<evidence type="ECO:0000256" key="1">
    <source>
        <dbReference type="SAM" id="MobiDB-lite"/>
    </source>
</evidence>
<organism evidence="2 3">
    <name type="scientific">Nocardioides thalensis</name>
    <dbReference type="NCBI Taxonomy" id="1914755"/>
    <lineage>
        <taxon>Bacteria</taxon>
        <taxon>Bacillati</taxon>
        <taxon>Actinomycetota</taxon>
        <taxon>Actinomycetes</taxon>
        <taxon>Propionibacteriales</taxon>
        <taxon>Nocardioidaceae</taxon>
        <taxon>Nocardioides</taxon>
    </lineage>
</organism>
<proteinExistence type="predicted"/>
<evidence type="ECO:0000313" key="3">
    <source>
        <dbReference type="Proteomes" id="UP000530424"/>
    </source>
</evidence>
<dbReference type="Proteomes" id="UP000530424">
    <property type="component" value="Unassembled WGS sequence"/>
</dbReference>
<protein>
    <submittedName>
        <fullName evidence="2">Uncharacterized protein</fullName>
    </submittedName>
</protein>